<feature type="transmembrane region" description="Helical" evidence="2">
    <location>
        <begin position="160"/>
        <end position="185"/>
    </location>
</feature>
<evidence type="ECO:0000313" key="4">
    <source>
        <dbReference type="Proteomes" id="UP000325003"/>
    </source>
</evidence>
<dbReference type="GO" id="GO:0032259">
    <property type="term" value="P:methylation"/>
    <property type="evidence" value="ECO:0007669"/>
    <property type="project" value="UniProtKB-KW"/>
</dbReference>
<comment type="caution">
    <text evidence="3">The sequence shown here is derived from an EMBL/GenBank/DDBJ whole genome shotgun (WGS) entry which is preliminary data.</text>
</comment>
<keyword evidence="2" id="KW-0472">Membrane</keyword>
<dbReference type="InterPro" id="IPR029063">
    <property type="entry name" value="SAM-dependent_MTases_sf"/>
</dbReference>
<dbReference type="Pfam" id="PF13489">
    <property type="entry name" value="Methyltransf_23"/>
    <property type="match status" value="1"/>
</dbReference>
<dbReference type="SUPFAM" id="SSF53335">
    <property type="entry name" value="S-adenosyl-L-methionine-dependent methyltransferases"/>
    <property type="match status" value="1"/>
</dbReference>
<sequence>MGGRIRRVPWRTPRRPDGRAAAPPAGRPGPAPGPLRSGRAVEEEEVVVGQSVRKRGRKNRAELDIDIAADIAVIDARYAESRDGEPSDELVEAAFRLSLVEPRKNWANDATLAKVAYFHFAPDLEDALRNYDPHLVEISERFGYISWPRRIQEHVRGRKVLDVGCGFGGFGVGFLVAGAASYVGLDPSMDLDSTAAKDKRRRVWDDMGITPRQITETLPAIRLLQSSAEDGGLDETFDTIALHNVTEHLMDLEGSLASLTKLCHPETVVVLHHHNFYSWNGHHLPPVHAEQLDVDNERHQQVYDWRHINAAPDVPETHMFKRSLNRVRLDDFRAVVERHFDVVEWEETPSKDSSVARLTPEIVARVRATVPDITERELTINTVLVVARPQA</sequence>
<dbReference type="Gene3D" id="3.40.50.150">
    <property type="entry name" value="Vaccinia Virus protein VP39"/>
    <property type="match status" value="1"/>
</dbReference>
<evidence type="ECO:0000313" key="3">
    <source>
        <dbReference type="EMBL" id="KAA1421443.1"/>
    </source>
</evidence>
<dbReference type="GO" id="GO:0008168">
    <property type="term" value="F:methyltransferase activity"/>
    <property type="evidence" value="ECO:0007669"/>
    <property type="project" value="UniProtKB-KW"/>
</dbReference>
<keyword evidence="2" id="KW-1133">Transmembrane helix</keyword>
<dbReference type="Proteomes" id="UP000325003">
    <property type="component" value="Unassembled WGS sequence"/>
</dbReference>
<dbReference type="AlphaFoldDB" id="A0A5B1LLJ3"/>
<protein>
    <submittedName>
        <fullName evidence="3">Class I SAM-dependent methyltransferase</fullName>
    </submittedName>
</protein>
<reference evidence="3 4" key="2">
    <citation type="submission" date="2019-09" db="EMBL/GenBank/DDBJ databases">
        <authorList>
            <person name="Jin C."/>
        </authorList>
    </citation>
    <scope>NUCLEOTIDE SEQUENCE [LARGE SCALE GENOMIC DNA]</scope>
    <source>
        <strain evidence="3 4">BN130099</strain>
    </source>
</reference>
<evidence type="ECO:0000256" key="1">
    <source>
        <dbReference type="SAM" id="MobiDB-lite"/>
    </source>
</evidence>
<accession>A0A5B1LLJ3</accession>
<keyword evidence="3" id="KW-0489">Methyltransferase</keyword>
<keyword evidence="2" id="KW-0812">Transmembrane</keyword>
<keyword evidence="3" id="KW-0808">Transferase</keyword>
<organism evidence="3 4">
    <name type="scientific">Nocardioides humilatus</name>
    <dbReference type="NCBI Taxonomy" id="2607660"/>
    <lineage>
        <taxon>Bacteria</taxon>
        <taxon>Bacillati</taxon>
        <taxon>Actinomycetota</taxon>
        <taxon>Actinomycetes</taxon>
        <taxon>Propionibacteriales</taxon>
        <taxon>Nocardioidaceae</taxon>
        <taxon>Nocardioides</taxon>
    </lineage>
</organism>
<reference evidence="3 4" key="1">
    <citation type="submission" date="2019-09" db="EMBL/GenBank/DDBJ databases">
        <title>Nocardioides panacisoli sp. nov., isolated from the soil of a ginseng field.</title>
        <authorList>
            <person name="Cho C."/>
        </authorList>
    </citation>
    <scope>NUCLEOTIDE SEQUENCE [LARGE SCALE GENOMIC DNA]</scope>
    <source>
        <strain evidence="3 4">BN130099</strain>
    </source>
</reference>
<dbReference type="EMBL" id="VUJV01000001">
    <property type="protein sequence ID" value="KAA1421443.1"/>
    <property type="molecule type" value="Genomic_DNA"/>
</dbReference>
<gene>
    <name evidence="3" type="ORF">F0U44_03905</name>
</gene>
<name>A0A5B1LLJ3_9ACTN</name>
<evidence type="ECO:0000256" key="2">
    <source>
        <dbReference type="SAM" id="Phobius"/>
    </source>
</evidence>
<feature type="compositionally biased region" description="Basic residues" evidence="1">
    <location>
        <begin position="1"/>
        <end position="13"/>
    </location>
</feature>
<proteinExistence type="predicted"/>
<keyword evidence="4" id="KW-1185">Reference proteome</keyword>
<feature type="region of interest" description="Disordered" evidence="1">
    <location>
        <begin position="1"/>
        <end position="43"/>
    </location>
</feature>